<reference evidence="2" key="1">
    <citation type="submission" date="2021-06" db="EMBL/GenBank/DDBJ databases">
        <authorList>
            <person name="Kallberg Y."/>
            <person name="Tangrot J."/>
            <person name="Rosling A."/>
        </authorList>
    </citation>
    <scope>NUCLEOTIDE SEQUENCE</scope>
    <source>
        <strain evidence="2">FL966</strain>
    </source>
</reference>
<dbReference type="OrthoDB" id="2365019at2759"/>
<evidence type="ECO:0000313" key="3">
    <source>
        <dbReference type="Proteomes" id="UP000789759"/>
    </source>
</evidence>
<proteinExistence type="predicted"/>
<feature type="region of interest" description="Disordered" evidence="1">
    <location>
        <begin position="198"/>
        <end position="232"/>
    </location>
</feature>
<dbReference type="EMBL" id="CAJVQA010002481">
    <property type="protein sequence ID" value="CAG8548654.1"/>
    <property type="molecule type" value="Genomic_DNA"/>
</dbReference>
<evidence type="ECO:0000313" key="2">
    <source>
        <dbReference type="EMBL" id="CAG8548654.1"/>
    </source>
</evidence>
<feature type="compositionally biased region" description="Basic and acidic residues" evidence="1">
    <location>
        <begin position="210"/>
        <end position="219"/>
    </location>
</feature>
<accession>A0A9N9AXS6</accession>
<gene>
    <name evidence="2" type="ORF">CPELLU_LOCUS4643</name>
</gene>
<sequence length="280" mass="33016">MASLNKLQQDKGCLTEVLHSFGWVCQVIKSIINQDLKNYLLMKLKKRWLAWKQPLLLLSFLLHLSYHNTQFNQNIDGLSFMHIGEWIVHYYKSWFGKPPCSILHELQYYESEEYPFDKETFDQYVEQLFSAIGWYHLDHRNRLQYKKVLAMSQIRSELLYLQNIVTIDKSLKTYKQNIAIPFEQISPDNDNEEEFILSDENTDNNNIDTGDTRDNDHIETVNSSSDESESLTDLYEEEDEVMHQDFLIHSADNLEAKWKLSDIFADSLVQPDSIYLLLGD</sequence>
<protein>
    <submittedName>
        <fullName evidence="2">20703_t:CDS:1</fullName>
    </submittedName>
</protein>
<name>A0A9N9AXS6_9GLOM</name>
<dbReference type="Proteomes" id="UP000789759">
    <property type="component" value="Unassembled WGS sequence"/>
</dbReference>
<dbReference type="AlphaFoldDB" id="A0A9N9AXS6"/>
<comment type="caution">
    <text evidence="2">The sequence shown here is derived from an EMBL/GenBank/DDBJ whole genome shotgun (WGS) entry which is preliminary data.</text>
</comment>
<evidence type="ECO:0000256" key="1">
    <source>
        <dbReference type="SAM" id="MobiDB-lite"/>
    </source>
</evidence>
<keyword evidence="3" id="KW-1185">Reference proteome</keyword>
<organism evidence="2 3">
    <name type="scientific">Cetraspora pellucida</name>
    <dbReference type="NCBI Taxonomy" id="1433469"/>
    <lineage>
        <taxon>Eukaryota</taxon>
        <taxon>Fungi</taxon>
        <taxon>Fungi incertae sedis</taxon>
        <taxon>Mucoromycota</taxon>
        <taxon>Glomeromycotina</taxon>
        <taxon>Glomeromycetes</taxon>
        <taxon>Diversisporales</taxon>
        <taxon>Gigasporaceae</taxon>
        <taxon>Cetraspora</taxon>
    </lineage>
</organism>